<dbReference type="InterPro" id="IPR036390">
    <property type="entry name" value="WH_DNA-bd_sf"/>
</dbReference>
<feature type="compositionally biased region" description="Low complexity" evidence="5">
    <location>
        <begin position="356"/>
        <end position="371"/>
    </location>
</feature>
<dbReference type="GO" id="GO:0003700">
    <property type="term" value="F:DNA-binding transcription factor activity"/>
    <property type="evidence" value="ECO:0007669"/>
    <property type="project" value="InterPro"/>
</dbReference>
<dbReference type="Gene3D" id="1.10.10.10">
    <property type="entry name" value="Winged helix-like DNA-binding domain superfamily/Winged helix DNA-binding domain"/>
    <property type="match status" value="1"/>
</dbReference>
<dbReference type="Pfam" id="PF00126">
    <property type="entry name" value="HTH_1"/>
    <property type="match status" value="1"/>
</dbReference>
<reference evidence="7 8" key="1">
    <citation type="submission" date="2020-06" db="EMBL/GenBank/DDBJ databases">
        <title>Genome mining for natural products.</title>
        <authorList>
            <person name="Zhang B."/>
            <person name="Shi J."/>
            <person name="Ge H."/>
        </authorList>
    </citation>
    <scope>NUCLEOTIDE SEQUENCE [LARGE SCALE GENOMIC DNA]</scope>
    <source>
        <strain evidence="7 8">NA00687</strain>
    </source>
</reference>
<dbReference type="GO" id="GO:0003677">
    <property type="term" value="F:DNA binding"/>
    <property type="evidence" value="ECO:0007669"/>
    <property type="project" value="UniProtKB-KW"/>
</dbReference>
<dbReference type="Pfam" id="PF03466">
    <property type="entry name" value="LysR_substrate"/>
    <property type="match status" value="1"/>
</dbReference>
<gene>
    <name evidence="7" type="ORF">HUT08_23490</name>
</gene>
<dbReference type="FunFam" id="1.10.10.10:FF:000001">
    <property type="entry name" value="LysR family transcriptional regulator"/>
    <property type="match status" value="1"/>
</dbReference>
<dbReference type="AlphaFoldDB" id="A0A7H8NBX7"/>
<accession>A0A7H8NBX7</accession>
<evidence type="ECO:0000259" key="6">
    <source>
        <dbReference type="PROSITE" id="PS50931"/>
    </source>
</evidence>
<proteinExistence type="inferred from homology"/>
<dbReference type="PANTHER" id="PTHR30346">
    <property type="entry name" value="TRANSCRIPTIONAL DUAL REGULATOR HCAR-RELATED"/>
    <property type="match status" value="1"/>
</dbReference>
<feature type="compositionally biased region" description="Pro residues" evidence="5">
    <location>
        <begin position="345"/>
        <end position="355"/>
    </location>
</feature>
<dbReference type="PRINTS" id="PR00039">
    <property type="entry name" value="HTHLYSR"/>
</dbReference>
<dbReference type="EMBL" id="CP054929">
    <property type="protein sequence ID" value="QKW52000.1"/>
    <property type="molecule type" value="Genomic_DNA"/>
</dbReference>
<evidence type="ECO:0000313" key="7">
    <source>
        <dbReference type="EMBL" id="QKW52000.1"/>
    </source>
</evidence>
<dbReference type="GO" id="GO:0032993">
    <property type="term" value="C:protein-DNA complex"/>
    <property type="evidence" value="ECO:0007669"/>
    <property type="project" value="TreeGrafter"/>
</dbReference>
<dbReference type="Proteomes" id="UP000509303">
    <property type="component" value="Chromosome"/>
</dbReference>
<feature type="region of interest" description="Disordered" evidence="5">
    <location>
        <begin position="294"/>
        <end position="403"/>
    </location>
</feature>
<feature type="compositionally biased region" description="Low complexity" evidence="5">
    <location>
        <begin position="334"/>
        <end position="344"/>
    </location>
</feature>
<dbReference type="PROSITE" id="PS50931">
    <property type="entry name" value="HTH_LYSR"/>
    <property type="match status" value="1"/>
</dbReference>
<evidence type="ECO:0000256" key="5">
    <source>
        <dbReference type="SAM" id="MobiDB-lite"/>
    </source>
</evidence>
<keyword evidence="4" id="KW-0804">Transcription</keyword>
<evidence type="ECO:0000313" key="8">
    <source>
        <dbReference type="Proteomes" id="UP000509303"/>
    </source>
</evidence>
<keyword evidence="2" id="KW-0805">Transcription regulation</keyword>
<feature type="compositionally biased region" description="Pro residues" evidence="5">
    <location>
        <begin position="299"/>
        <end position="314"/>
    </location>
</feature>
<dbReference type="InterPro" id="IPR000847">
    <property type="entry name" value="LysR_HTH_N"/>
</dbReference>
<dbReference type="SUPFAM" id="SSF46785">
    <property type="entry name" value="Winged helix' DNA-binding domain"/>
    <property type="match status" value="1"/>
</dbReference>
<evidence type="ECO:0000256" key="3">
    <source>
        <dbReference type="ARBA" id="ARBA00023125"/>
    </source>
</evidence>
<dbReference type="PANTHER" id="PTHR30346:SF0">
    <property type="entry name" value="HCA OPERON TRANSCRIPTIONAL ACTIVATOR HCAR"/>
    <property type="match status" value="1"/>
</dbReference>
<name>A0A7H8NBX7_9ACTN</name>
<evidence type="ECO:0000256" key="4">
    <source>
        <dbReference type="ARBA" id="ARBA00023163"/>
    </source>
</evidence>
<keyword evidence="3" id="KW-0238">DNA-binding</keyword>
<keyword evidence="8" id="KW-1185">Reference proteome</keyword>
<evidence type="ECO:0000256" key="2">
    <source>
        <dbReference type="ARBA" id="ARBA00023015"/>
    </source>
</evidence>
<dbReference type="CDD" id="cd08414">
    <property type="entry name" value="PBP2_LTTR_aromatics_like"/>
    <property type="match status" value="1"/>
</dbReference>
<feature type="domain" description="HTH lysR-type" evidence="6">
    <location>
        <begin position="1"/>
        <end position="59"/>
    </location>
</feature>
<dbReference type="SUPFAM" id="SSF53850">
    <property type="entry name" value="Periplasmic binding protein-like II"/>
    <property type="match status" value="1"/>
</dbReference>
<dbReference type="Gene3D" id="3.40.190.10">
    <property type="entry name" value="Periplasmic binding protein-like II"/>
    <property type="match status" value="2"/>
</dbReference>
<comment type="similarity">
    <text evidence="1">Belongs to the LysR transcriptional regulatory family.</text>
</comment>
<sequence length="403" mass="41564">MDLLRHLRYFRTVADEQHFGRAAERLRLAQPSLSQRIQRLERELGVRLFDRGSRGVSLTPAGRLVRAEADALLAAADRLDSVVARVRDGAAGTLRAAVPPDLGGPTVAALLTGYQDRSPGSTLDLRELTTIQQVRELAVGTLEAGIVRHPCPAEGLDFGPLLHQPLGVLLRADDPLAAAPRVPLADLTGRDLVLFPRATAPALYDETLTRAARHGCTPAAVHEARGGDFAQALVLSGAAVALLPSAAGQPGAVWRPLAGTPLTWRTSTAWPRDRDSPAVRRFAEAAYEALRAGAGMLPDRPPGPPPTAGPPPAPGAGAGPDEADGTPSGAPLDAASAPRAGAAPEPAPGPGPRPEPGAGAPEEGRSGADASGGPGGPPAAPAPVEEETRARPLYPRPASEFPL</sequence>
<protein>
    <submittedName>
        <fullName evidence="7">LysR family transcriptional regulator</fullName>
    </submittedName>
</protein>
<dbReference type="InterPro" id="IPR005119">
    <property type="entry name" value="LysR_subst-bd"/>
</dbReference>
<dbReference type="InterPro" id="IPR036388">
    <property type="entry name" value="WH-like_DNA-bd_sf"/>
</dbReference>
<evidence type="ECO:0000256" key="1">
    <source>
        <dbReference type="ARBA" id="ARBA00009437"/>
    </source>
</evidence>
<dbReference type="RefSeq" id="WP_176163707.1">
    <property type="nucleotide sequence ID" value="NZ_CP054929.1"/>
</dbReference>
<organism evidence="7 8">
    <name type="scientific">Streptomyces buecherae</name>
    <dbReference type="NCBI Taxonomy" id="2763006"/>
    <lineage>
        <taxon>Bacteria</taxon>
        <taxon>Bacillati</taxon>
        <taxon>Actinomycetota</taxon>
        <taxon>Actinomycetes</taxon>
        <taxon>Kitasatosporales</taxon>
        <taxon>Streptomycetaceae</taxon>
        <taxon>Streptomyces</taxon>
    </lineage>
</organism>